<proteinExistence type="inferred from homology"/>
<dbReference type="OrthoDB" id="9815709at2"/>
<dbReference type="RefSeq" id="WP_135763535.1">
    <property type="nucleotide sequence ID" value="NZ_RQHV01000038.1"/>
</dbReference>
<feature type="compositionally biased region" description="Basic residues" evidence="3">
    <location>
        <begin position="103"/>
        <end position="117"/>
    </location>
</feature>
<dbReference type="AlphaFoldDB" id="A0A4R9LV21"/>
<dbReference type="GO" id="GO:0003747">
    <property type="term" value="F:translation release factor activity"/>
    <property type="evidence" value="ECO:0007669"/>
    <property type="project" value="InterPro"/>
</dbReference>
<dbReference type="InterPro" id="IPR000352">
    <property type="entry name" value="Pep_chain_release_fac_I"/>
</dbReference>
<accession>A0A4R9LV21</accession>
<feature type="compositionally biased region" description="Polar residues" evidence="3">
    <location>
        <begin position="129"/>
        <end position="140"/>
    </location>
</feature>
<organism evidence="5 6">
    <name type="scientific">Leptospira ilyithenensis</name>
    <dbReference type="NCBI Taxonomy" id="2484901"/>
    <lineage>
        <taxon>Bacteria</taxon>
        <taxon>Pseudomonadati</taxon>
        <taxon>Spirochaetota</taxon>
        <taxon>Spirochaetia</taxon>
        <taxon>Leptospirales</taxon>
        <taxon>Leptospiraceae</taxon>
        <taxon>Leptospira</taxon>
    </lineage>
</organism>
<evidence type="ECO:0000256" key="2">
    <source>
        <dbReference type="ARBA" id="ARBA00022946"/>
    </source>
</evidence>
<name>A0A4R9LV21_9LEPT</name>
<comment type="similarity">
    <text evidence="1">Belongs to the prokaryotic/mitochondrial release factor family.</text>
</comment>
<dbReference type="PROSITE" id="PS00745">
    <property type="entry name" value="RF_PROK_I"/>
    <property type="match status" value="1"/>
</dbReference>
<dbReference type="Proteomes" id="UP000298264">
    <property type="component" value="Unassembled WGS sequence"/>
</dbReference>
<reference evidence="5" key="1">
    <citation type="journal article" date="2019" name="PLoS Negl. Trop. Dis.">
        <title>Revisiting the worldwide diversity of Leptospira species in the environment.</title>
        <authorList>
            <person name="Vincent A.T."/>
            <person name="Schiettekatte O."/>
            <person name="Bourhy P."/>
            <person name="Veyrier F.J."/>
            <person name="Picardeau M."/>
        </authorList>
    </citation>
    <scope>NUCLEOTIDE SEQUENCE [LARGE SCALE GENOMIC DNA]</scope>
    <source>
        <strain evidence="5">201400974</strain>
    </source>
</reference>
<keyword evidence="6" id="KW-1185">Reference proteome</keyword>
<dbReference type="EMBL" id="RQHV01000038">
    <property type="protein sequence ID" value="TGN11686.1"/>
    <property type="molecule type" value="Genomic_DNA"/>
</dbReference>
<evidence type="ECO:0000256" key="1">
    <source>
        <dbReference type="ARBA" id="ARBA00010835"/>
    </source>
</evidence>
<gene>
    <name evidence="5" type="ORF">EHS11_06215</name>
</gene>
<evidence type="ECO:0000256" key="3">
    <source>
        <dbReference type="SAM" id="MobiDB-lite"/>
    </source>
</evidence>
<dbReference type="InterPro" id="IPR052405">
    <property type="entry name" value="Mito_Transl_Release_Factor"/>
</dbReference>
<comment type="caution">
    <text evidence="5">The sequence shown here is derived from an EMBL/GenBank/DDBJ whole genome shotgun (WGS) entry which is preliminary data.</text>
</comment>
<dbReference type="InterPro" id="IPR045853">
    <property type="entry name" value="Pep_chain_release_fac_I_sf"/>
</dbReference>
<dbReference type="Gene3D" id="3.30.160.20">
    <property type="match status" value="1"/>
</dbReference>
<evidence type="ECO:0000313" key="5">
    <source>
        <dbReference type="EMBL" id="TGN11686.1"/>
    </source>
</evidence>
<dbReference type="Pfam" id="PF00472">
    <property type="entry name" value="RF-1"/>
    <property type="match status" value="1"/>
</dbReference>
<keyword evidence="2" id="KW-0809">Transit peptide</keyword>
<feature type="compositionally biased region" description="Basic and acidic residues" evidence="3">
    <location>
        <begin position="118"/>
        <end position="128"/>
    </location>
</feature>
<dbReference type="PANTHER" id="PTHR46203:SF1">
    <property type="entry name" value="MITOCHONDRIAL TRANSLATION RELEASE FACTOR IN RESCUE"/>
    <property type="match status" value="1"/>
</dbReference>
<feature type="region of interest" description="Disordered" evidence="3">
    <location>
        <begin position="93"/>
        <end position="140"/>
    </location>
</feature>
<dbReference type="PANTHER" id="PTHR46203">
    <property type="entry name" value="PROBABLE PEPTIDE CHAIN RELEASE FACTOR C12ORF65"/>
    <property type="match status" value="1"/>
</dbReference>
<feature type="compositionally biased region" description="Basic and acidic residues" evidence="3">
    <location>
        <begin position="93"/>
        <end position="102"/>
    </location>
</feature>
<feature type="domain" description="Prokaryotic-type class I peptide chain release factors" evidence="4">
    <location>
        <begin position="35"/>
        <end position="51"/>
    </location>
</feature>
<protein>
    <submittedName>
        <fullName evidence="5">Peptide chain release factor-like protein</fullName>
    </submittedName>
</protein>
<sequence>MPLSFPVSVEKNESLRKRMSGLNLLESDLEESFIRSGGKGGQNVNKVSTAVYLLHKPTGMDVKCSVYRTQGLNRYKARVLLCEKIEILNHPEKSSKQAERLKIIKRKKDKLRKTKKSKLTDSKNKESADSIQNDHLTPEE</sequence>
<evidence type="ECO:0000259" key="4">
    <source>
        <dbReference type="PROSITE" id="PS00745"/>
    </source>
</evidence>
<dbReference type="SUPFAM" id="SSF75620">
    <property type="entry name" value="Release factor"/>
    <property type="match status" value="1"/>
</dbReference>
<evidence type="ECO:0000313" key="6">
    <source>
        <dbReference type="Proteomes" id="UP000298264"/>
    </source>
</evidence>